<evidence type="ECO:0000313" key="2">
    <source>
        <dbReference type="Proteomes" id="UP001215598"/>
    </source>
</evidence>
<accession>A0AAD7MMB1</accession>
<protein>
    <submittedName>
        <fullName evidence="1">Uncharacterized protein</fullName>
    </submittedName>
</protein>
<sequence>MDIDAYFLYQMARDLEEEEEEEDAREQAAAAAACILLGAEEARQMRAERRQKTRLYLCRPQLLRNPRFDTPWQVLYASANDRAFITTMGFDVVTFASIVDGGFGATWAATPIPRNDVASAGKPRLGARSLDAAGALGLVLHYLNSTMREISLQQIFALIPTTVSRYITWGLRILLAVLRKMPDAKIKWPESTEEFQGLNDLIVECHPRLTG</sequence>
<reference evidence="1" key="1">
    <citation type="submission" date="2023-03" db="EMBL/GenBank/DDBJ databases">
        <title>Massive genome expansion in bonnet fungi (Mycena s.s.) driven by repeated elements and novel gene families across ecological guilds.</title>
        <authorList>
            <consortium name="Lawrence Berkeley National Laboratory"/>
            <person name="Harder C.B."/>
            <person name="Miyauchi S."/>
            <person name="Viragh M."/>
            <person name="Kuo A."/>
            <person name="Thoen E."/>
            <person name="Andreopoulos B."/>
            <person name="Lu D."/>
            <person name="Skrede I."/>
            <person name="Drula E."/>
            <person name="Henrissat B."/>
            <person name="Morin E."/>
            <person name="Kohler A."/>
            <person name="Barry K."/>
            <person name="LaButti K."/>
            <person name="Morin E."/>
            <person name="Salamov A."/>
            <person name="Lipzen A."/>
            <person name="Mereny Z."/>
            <person name="Hegedus B."/>
            <person name="Baldrian P."/>
            <person name="Stursova M."/>
            <person name="Weitz H."/>
            <person name="Taylor A."/>
            <person name="Grigoriev I.V."/>
            <person name="Nagy L.G."/>
            <person name="Martin F."/>
            <person name="Kauserud H."/>
        </authorList>
    </citation>
    <scope>NUCLEOTIDE SEQUENCE</scope>
    <source>
        <strain evidence="1">CBHHK182m</strain>
    </source>
</reference>
<dbReference type="PANTHER" id="PTHR48471">
    <property type="entry name" value="DDE TNP4 DOMAIN-CONTAINING PROTEIN"/>
    <property type="match status" value="1"/>
</dbReference>
<dbReference type="Proteomes" id="UP001215598">
    <property type="component" value="Unassembled WGS sequence"/>
</dbReference>
<comment type="caution">
    <text evidence="1">The sequence shown here is derived from an EMBL/GenBank/DDBJ whole genome shotgun (WGS) entry which is preliminary data.</text>
</comment>
<evidence type="ECO:0000313" key="1">
    <source>
        <dbReference type="EMBL" id="KAJ7724100.1"/>
    </source>
</evidence>
<dbReference type="AlphaFoldDB" id="A0AAD7MMB1"/>
<name>A0AAD7MMB1_9AGAR</name>
<keyword evidence="2" id="KW-1185">Reference proteome</keyword>
<gene>
    <name evidence="1" type="ORF">B0H16DRAFT_1786414</name>
</gene>
<dbReference type="PANTHER" id="PTHR48471:SF1">
    <property type="entry name" value="DDE TNP4 DOMAIN-CONTAINING PROTEIN"/>
    <property type="match status" value="1"/>
</dbReference>
<proteinExistence type="predicted"/>
<organism evidence="1 2">
    <name type="scientific">Mycena metata</name>
    <dbReference type="NCBI Taxonomy" id="1033252"/>
    <lineage>
        <taxon>Eukaryota</taxon>
        <taxon>Fungi</taxon>
        <taxon>Dikarya</taxon>
        <taxon>Basidiomycota</taxon>
        <taxon>Agaricomycotina</taxon>
        <taxon>Agaricomycetes</taxon>
        <taxon>Agaricomycetidae</taxon>
        <taxon>Agaricales</taxon>
        <taxon>Marasmiineae</taxon>
        <taxon>Mycenaceae</taxon>
        <taxon>Mycena</taxon>
    </lineage>
</organism>
<dbReference type="EMBL" id="JARKIB010000205">
    <property type="protein sequence ID" value="KAJ7724100.1"/>
    <property type="molecule type" value="Genomic_DNA"/>
</dbReference>
<feature type="non-terminal residue" evidence="1">
    <location>
        <position position="211"/>
    </location>
</feature>